<evidence type="ECO:0000313" key="9">
    <source>
        <dbReference type="EMBL" id="QDU87641.1"/>
    </source>
</evidence>
<accession>A0A518D832</accession>
<dbReference type="InterPro" id="IPR005239">
    <property type="entry name" value="ArgZ/ArgE-like"/>
</dbReference>
<dbReference type="EMBL" id="CP036291">
    <property type="protein sequence ID" value="QDU87641.1"/>
    <property type="molecule type" value="Genomic_DNA"/>
</dbReference>
<dbReference type="InterPro" id="IPR048964">
    <property type="entry name" value="ArgZ/ArgE-like_C_1st"/>
</dbReference>
<evidence type="ECO:0000259" key="7">
    <source>
        <dbReference type="Pfam" id="PF21570"/>
    </source>
</evidence>
<dbReference type="EC" id="4.3.1.12" evidence="5"/>
<evidence type="ECO:0000313" key="10">
    <source>
        <dbReference type="Proteomes" id="UP000317429"/>
    </source>
</evidence>
<feature type="domain" description="LOR/SDH bifunctional enzyme conserved" evidence="6">
    <location>
        <begin position="8"/>
        <end position="105"/>
    </location>
</feature>
<dbReference type="GO" id="GO:0008473">
    <property type="term" value="F:ornithine cyclodeaminase activity"/>
    <property type="evidence" value="ECO:0007669"/>
    <property type="project" value="UniProtKB-EC"/>
</dbReference>
<feature type="domain" description="Arginine dihydrolase ArgZ/ArgE-like C-terminal second subdomain" evidence="7">
    <location>
        <begin position="190"/>
        <end position="402"/>
    </location>
</feature>
<evidence type="ECO:0000259" key="8">
    <source>
        <dbReference type="Pfam" id="PF21571"/>
    </source>
</evidence>
<evidence type="ECO:0000256" key="5">
    <source>
        <dbReference type="ARBA" id="ARBA00066346"/>
    </source>
</evidence>
<dbReference type="Gene3D" id="3.40.50.10690">
    <property type="entry name" value="putative lor/sdh protein like domains"/>
    <property type="match status" value="1"/>
</dbReference>
<evidence type="ECO:0000256" key="1">
    <source>
        <dbReference type="ARBA" id="ARBA00001911"/>
    </source>
</evidence>
<gene>
    <name evidence="9" type="ORF">Pla175_10060</name>
</gene>
<proteinExistence type="predicted"/>
<evidence type="ECO:0000256" key="4">
    <source>
        <dbReference type="ARBA" id="ARBA00023239"/>
    </source>
</evidence>
<evidence type="ECO:0000256" key="2">
    <source>
        <dbReference type="ARBA" id="ARBA00022741"/>
    </source>
</evidence>
<keyword evidence="10" id="KW-1185">Reference proteome</keyword>
<dbReference type="AlphaFoldDB" id="A0A518D832"/>
<dbReference type="Pfam" id="PF04455">
    <property type="entry name" value="Saccharop_dh_N"/>
    <property type="match status" value="1"/>
</dbReference>
<dbReference type="OrthoDB" id="5386290at2"/>
<protein>
    <recommendedName>
        <fullName evidence="5">ornithine cyclodeaminase</fullName>
        <ecNumber evidence="5">4.3.1.12</ecNumber>
    </recommendedName>
</protein>
<dbReference type="Gene3D" id="2.40.420.10">
    <property type="entry name" value="conserved putative lor/sdh protein from methanococcus maripaludis s2 domain"/>
    <property type="match status" value="1"/>
</dbReference>
<dbReference type="InterPro" id="IPR048963">
    <property type="entry name" value="ArgZ/ArgE-like_C_2nd"/>
</dbReference>
<name>A0A518D832_9BACT</name>
<keyword evidence="3" id="KW-0520">NAD</keyword>
<comment type="cofactor">
    <cofactor evidence="1">
        <name>NAD(+)</name>
        <dbReference type="ChEBI" id="CHEBI:57540"/>
    </cofactor>
</comment>
<feature type="domain" description="Arginine dihydrolase ArgZ/ArgE-like C-terminal first subdomain" evidence="8">
    <location>
        <begin position="107"/>
        <end position="189"/>
    </location>
</feature>
<organism evidence="9 10">
    <name type="scientific">Pirellulimonas nuda</name>
    <dbReference type="NCBI Taxonomy" id="2528009"/>
    <lineage>
        <taxon>Bacteria</taxon>
        <taxon>Pseudomonadati</taxon>
        <taxon>Planctomycetota</taxon>
        <taxon>Planctomycetia</taxon>
        <taxon>Pirellulales</taxon>
        <taxon>Lacipirellulaceae</taxon>
        <taxon>Pirellulimonas</taxon>
    </lineage>
</organism>
<dbReference type="Pfam" id="PF21570">
    <property type="entry name" value="ArgZ-like_C_2nd"/>
    <property type="match status" value="1"/>
</dbReference>
<dbReference type="CDD" id="cd12144">
    <property type="entry name" value="SDH_N_domain"/>
    <property type="match status" value="1"/>
</dbReference>
<keyword evidence="2" id="KW-0547">Nucleotide-binding</keyword>
<dbReference type="RefSeq" id="WP_145281714.1">
    <property type="nucleotide sequence ID" value="NZ_CP036291.1"/>
</dbReference>
<dbReference type="KEGG" id="pnd:Pla175_10060"/>
<sequence>MATPHAIEEVELRGHIIDSLLLPKVLDAITAGGAAFTIKQVAIGNGRHDPSYALLEVTAPTQAVLDAVLAQVSDHGAVPTSAADCTLVAVDMDGVFPEGFYSSTNQKTELRLGGKWLPVADQEMDCGVVVDPDTNAARCVPMADVRVGQQVVVGHAGVRVFPLERIDAGHAFAFMNSPVSTEKPKRVVVQQVARELFSNRNGTGKSLLVGGPAIVHTGSGPLVSELIRRGYLDKLFAGNALATHDIEQSFFGTSLGVHLSDAHLAEAGHEHHLRAINRVRRAGSIRAAVESGLIKSGIMHDCVKHNVQFLLAGSIRDDGPLPDVVTDALEAQAQMRAAVRDVTFCLMVATTLHSVAVGNLLPAWVKVVCVDINPSTVIKLSDRGSFQTVGLVTDVEPFFRSLLAELDALEKDA</sequence>
<reference evidence="9 10" key="1">
    <citation type="submission" date="2019-02" db="EMBL/GenBank/DDBJ databases">
        <title>Deep-cultivation of Planctomycetes and their phenomic and genomic characterization uncovers novel biology.</title>
        <authorList>
            <person name="Wiegand S."/>
            <person name="Jogler M."/>
            <person name="Boedeker C."/>
            <person name="Pinto D."/>
            <person name="Vollmers J."/>
            <person name="Rivas-Marin E."/>
            <person name="Kohn T."/>
            <person name="Peeters S.H."/>
            <person name="Heuer A."/>
            <person name="Rast P."/>
            <person name="Oberbeckmann S."/>
            <person name="Bunk B."/>
            <person name="Jeske O."/>
            <person name="Meyerdierks A."/>
            <person name="Storesund J.E."/>
            <person name="Kallscheuer N."/>
            <person name="Luecker S."/>
            <person name="Lage O.M."/>
            <person name="Pohl T."/>
            <person name="Merkel B.J."/>
            <person name="Hornburger P."/>
            <person name="Mueller R.-W."/>
            <person name="Bruemmer F."/>
            <person name="Labrenz M."/>
            <person name="Spormann A.M."/>
            <person name="Op den Camp H."/>
            <person name="Overmann J."/>
            <person name="Amann R."/>
            <person name="Jetten M.S.M."/>
            <person name="Mascher T."/>
            <person name="Medema M.H."/>
            <person name="Devos D.P."/>
            <person name="Kaster A.-K."/>
            <person name="Ovreas L."/>
            <person name="Rohde M."/>
            <person name="Galperin M.Y."/>
            <person name="Jogler C."/>
        </authorList>
    </citation>
    <scope>NUCLEOTIDE SEQUENCE [LARGE SCALE GENOMIC DNA]</scope>
    <source>
        <strain evidence="9 10">Pla175</strain>
    </source>
</reference>
<evidence type="ECO:0000259" key="6">
    <source>
        <dbReference type="Pfam" id="PF04455"/>
    </source>
</evidence>
<dbReference type="NCBIfam" id="TIGR00300">
    <property type="entry name" value="TIGR00300 family protein"/>
    <property type="match status" value="1"/>
</dbReference>
<dbReference type="Proteomes" id="UP000317429">
    <property type="component" value="Chromosome"/>
</dbReference>
<dbReference type="GO" id="GO:0000166">
    <property type="term" value="F:nucleotide binding"/>
    <property type="evidence" value="ECO:0007669"/>
    <property type="project" value="UniProtKB-KW"/>
</dbReference>
<keyword evidence="4" id="KW-0456">Lyase</keyword>
<dbReference type="InterPro" id="IPR007545">
    <property type="entry name" value="LOR/SDH_bifunc_enz_cons_dom"/>
</dbReference>
<evidence type="ECO:0000256" key="3">
    <source>
        <dbReference type="ARBA" id="ARBA00023027"/>
    </source>
</evidence>
<dbReference type="Pfam" id="PF21571">
    <property type="entry name" value="ArgZ-like_C_1st"/>
    <property type="match status" value="1"/>
</dbReference>